<reference evidence="4" key="1">
    <citation type="thesis" date="2021" institute="BYU ScholarsArchive" country="Provo, UT, USA">
        <title>Applications of and Algorithms for Genome Assembly and Genomic Analyses with an Emphasis on Marine Teleosts.</title>
        <authorList>
            <person name="Pickett B.D."/>
        </authorList>
    </citation>
    <scope>NUCLEOTIDE SEQUENCE</scope>
    <source>
        <strain evidence="4">HI-2016</strain>
    </source>
</reference>
<dbReference type="GO" id="GO:0051373">
    <property type="term" value="F:FATZ binding"/>
    <property type="evidence" value="ECO:0007669"/>
    <property type="project" value="TreeGrafter"/>
</dbReference>
<evidence type="ECO:0000256" key="3">
    <source>
        <dbReference type="SAM" id="MobiDB-lite"/>
    </source>
</evidence>
<dbReference type="PANTHER" id="PTHR15941:SF9">
    <property type="entry name" value="MYOZENIN-2"/>
    <property type="match status" value="1"/>
</dbReference>
<keyword evidence="2" id="KW-0597">Phosphoprotein</keyword>
<dbReference type="PANTHER" id="PTHR15941">
    <property type="entry name" value="MYOZENIN"/>
    <property type="match status" value="1"/>
</dbReference>
<evidence type="ECO:0000313" key="5">
    <source>
        <dbReference type="Proteomes" id="UP000824540"/>
    </source>
</evidence>
<comment type="similarity">
    <text evidence="1">Belongs to the myozenin family.</text>
</comment>
<sequence length="136" mass="14767">MDLGKKLSTPKDIMLEELSLLSNRGSRLFKMRQRRSEKYTFESIQNEANLQLSNDVQTQNNGTAEKGEGNGVDAKTPPNTPDPRNPANPDSIAPGSLAPSVKSSAPHRSLGPLNPIGHSSEPSTVNKAIPPSHFRR</sequence>
<accession>A0A8T2NTL1</accession>
<evidence type="ECO:0000313" key="4">
    <source>
        <dbReference type="EMBL" id="KAG9342530.1"/>
    </source>
</evidence>
<comment type="caution">
    <text evidence="4">The sequence shown here is derived from an EMBL/GenBank/DDBJ whole genome shotgun (WGS) entry which is preliminary data.</text>
</comment>
<name>A0A8T2NTL1_9TELE</name>
<organism evidence="4 5">
    <name type="scientific">Albula glossodonta</name>
    <name type="common">roundjaw bonefish</name>
    <dbReference type="NCBI Taxonomy" id="121402"/>
    <lineage>
        <taxon>Eukaryota</taxon>
        <taxon>Metazoa</taxon>
        <taxon>Chordata</taxon>
        <taxon>Craniata</taxon>
        <taxon>Vertebrata</taxon>
        <taxon>Euteleostomi</taxon>
        <taxon>Actinopterygii</taxon>
        <taxon>Neopterygii</taxon>
        <taxon>Teleostei</taxon>
        <taxon>Albuliformes</taxon>
        <taxon>Albulidae</taxon>
        <taxon>Albula</taxon>
    </lineage>
</organism>
<dbReference type="EMBL" id="JAFBMS010000028">
    <property type="protein sequence ID" value="KAG9342530.1"/>
    <property type="molecule type" value="Genomic_DNA"/>
</dbReference>
<dbReference type="AlphaFoldDB" id="A0A8T2NTL1"/>
<dbReference type="GO" id="GO:0031433">
    <property type="term" value="F:telethonin binding"/>
    <property type="evidence" value="ECO:0007669"/>
    <property type="project" value="TreeGrafter"/>
</dbReference>
<keyword evidence="5" id="KW-1185">Reference proteome</keyword>
<dbReference type="GO" id="GO:0030018">
    <property type="term" value="C:Z disc"/>
    <property type="evidence" value="ECO:0007669"/>
    <property type="project" value="InterPro"/>
</dbReference>
<evidence type="ECO:0000256" key="2">
    <source>
        <dbReference type="ARBA" id="ARBA00022553"/>
    </source>
</evidence>
<dbReference type="OrthoDB" id="9895914at2759"/>
<evidence type="ECO:0000256" key="1">
    <source>
        <dbReference type="ARBA" id="ARBA00009126"/>
    </source>
</evidence>
<dbReference type="GO" id="GO:0003779">
    <property type="term" value="F:actin binding"/>
    <property type="evidence" value="ECO:0007669"/>
    <property type="project" value="TreeGrafter"/>
</dbReference>
<gene>
    <name evidence="4" type="ORF">JZ751_016535</name>
</gene>
<protein>
    <submittedName>
        <fullName evidence="4">Uncharacterized protein</fullName>
    </submittedName>
</protein>
<dbReference type="InterPro" id="IPR008438">
    <property type="entry name" value="MYOZ"/>
</dbReference>
<proteinExistence type="inferred from homology"/>
<feature type="region of interest" description="Disordered" evidence="3">
    <location>
        <begin position="50"/>
        <end position="136"/>
    </location>
</feature>
<dbReference type="Proteomes" id="UP000824540">
    <property type="component" value="Unassembled WGS sequence"/>
</dbReference>
<dbReference type="GO" id="GO:0015629">
    <property type="term" value="C:actin cytoskeleton"/>
    <property type="evidence" value="ECO:0007669"/>
    <property type="project" value="TreeGrafter"/>
</dbReference>
<feature type="compositionally biased region" description="Polar residues" evidence="3">
    <location>
        <begin position="50"/>
        <end position="63"/>
    </location>
</feature>
<dbReference type="Pfam" id="PF05556">
    <property type="entry name" value="Calsarcin"/>
    <property type="match status" value="1"/>
</dbReference>